<dbReference type="EMBL" id="QSBY01000007">
    <property type="protein sequence ID" value="RHW71263.1"/>
    <property type="molecule type" value="Genomic_DNA"/>
</dbReference>
<comment type="caution">
    <text evidence="1">The sequence shown here is derived from an EMBL/GenBank/DDBJ whole genome shotgun (WGS) entry which is preliminary data.</text>
</comment>
<accession>A0A3L6L3P3</accession>
<proteinExistence type="predicted"/>
<gene>
    <name evidence="1" type="ORF">DPX39_070046600</name>
</gene>
<evidence type="ECO:0000313" key="1">
    <source>
        <dbReference type="EMBL" id="RHW71263.1"/>
    </source>
</evidence>
<reference evidence="1" key="1">
    <citation type="submission" date="2018-09" db="EMBL/GenBank/DDBJ databases">
        <title>whole genome sequence of T. equiperdum IVM-t1 strain.</title>
        <authorList>
            <person name="Suganuma K."/>
        </authorList>
    </citation>
    <scope>NUCLEOTIDE SEQUENCE [LARGE SCALE GENOMIC DNA]</scope>
    <source>
        <strain evidence="1">IVM-t1</strain>
    </source>
</reference>
<name>A0A3L6L3P3_9TRYP</name>
<sequence>MMTHGNEAAFVPVKSEKLPMMMERECYRSSM</sequence>
<protein>
    <submittedName>
        <fullName evidence="1">Uncharacterized protein</fullName>
    </submittedName>
</protein>
<dbReference type="AlphaFoldDB" id="A0A3L6L3P3"/>
<organism evidence="1">
    <name type="scientific">Trypanosoma brucei equiperdum</name>
    <dbReference type="NCBI Taxonomy" id="630700"/>
    <lineage>
        <taxon>Eukaryota</taxon>
        <taxon>Discoba</taxon>
        <taxon>Euglenozoa</taxon>
        <taxon>Kinetoplastea</taxon>
        <taxon>Metakinetoplastina</taxon>
        <taxon>Trypanosomatida</taxon>
        <taxon>Trypanosomatidae</taxon>
        <taxon>Trypanosoma</taxon>
    </lineage>
</organism>
<dbReference type="Proteomes" id="UP000266743">
    <property type="component" value="Chromosome 7"/>
</dbReference>